<feature type="compositionally biased region" description="Basic and acidic residues" evidence="1">
    <location>
        <begin position="706"/>
        <end position="720"/>
    </location>
</feature>
<evidence type="ECO:0000256" key="3">
    <source>
        <dbReference type="SAM" id="SignalP"/>
    </source>
</evidence>
<feature type="compositionally biased region" description="Polar residues" evidence="1">
    <location>
        <begin position="771"/>
        <end position="792"/>
    </location>
</feature>
<sequence>MLHSTAPSLIHMRSLRLMHVPLAWLLSLSVATAQPYIPTRVLQNDTLLYVFQPSQGASSQFELGTIDSSAKFTASGLPYNILSPSLPFLDSDTHHAFTPVLGSDGNITVYTGDCTLGVGGSELWVFSPESSGPDRDGSWHKEGISGEVDRKYASAVGPNYLSSGMAFSSLVDGKAADTGLYFFGGMCPTQGEGDEWQASANYTNLMVTFEASGANNNALTYQLDISTSRGPPIPEAGFTLTGLLPTFSNKSDGTRTQQQNYVLVGGHTSAAFINMSQVALFSLPQQGWTFLPVLQPSAENTDLAVRRDAQDVEPRSGHSTTLTPDGRHLIVFGGWIGDLATPAEPQLAVLNVAEGYGGQGDWQWSVPSTLGAGPSSGAGVFGHGAAMLPGGILMVMGGYSIAAPSGRAKRAGPVQNTQTYFYNVSSSSWITDYSPPPKTSVSSMEDSGPLSKPSQKAGLGVGIGVGMAAILGLVVFYLWYTRRTKKQRDAREKQLQELAMGAHRYNLDAMSPGIDGRGGHAAAVDYFDDPNDSYFHPSQGQNQNQGWRRTKGHDAERTGLLVEIPSPTRGLRRSLSGRNNHHMARYDERRVQGSGNIHPIDEVEEEAEDRVTDQTPLNQNAEVARRADKPVASVFDNAPVLDPFTDNNRASGIDQKELVSRSAPTSPMHTDMQEIGHAQSDWHMAMAALLPRKPVQHSPGRVSPTRSDRTESNLSDRSDRSNLSSNSTRGSMARSVSVRSAAILNNASHGNPFKTPEASPTTDRAYRYSAGWQSPSDPRTRSLTSIRSNRPGTANADADSFTTARTSFMQLQAEGEMLLGGNPERNRPGTASTSNGSDPHSYQNTEPNMSRAGTVTTATSTTDGPMRQRRKSWLGSVRKALTRSQTAADHRTRSLTASIPDPYTDNPKYPSRSNSKTKSDPASKHQSFPPRRALSDASFWRSKRGQRDWLDEELDPSDPRARWRRNSGDDWGAPEDVEHAEKERQRREWRERALINLDDEALPSPHTPIYGRHLGVSERMDAGQARPRTPADEEDWDVEAAVERRVVQVMFTVPRSRLRVVNADIDGSSIMSLPQDESVKEDSNSPGRVRNMVNRFEREGTPRVSPSPRPSPSPSIKSMKLRNKNSQVSLAGRGKARSTSLNTNTTMGAEE</sequence>
<keyword evidence="2" id="KW-0472">Membrane</keyword>
<dbReference type="EMBL" id="ML996117">
    <property type="protein sequence ID" value="KAF2737249.1"/>
    <property type="molecule type" value="Genomic_DNA"/>
</dbReference>
<feature type="transmembrane region" description="Helical" evidence="2">
    <location>
        <begin position="457"/>
        <end position="480"/>
    </location>
</feature>
<name>A0A9P4V414_9PLEO</name>
<feature type="region of interest" description="Disordered" evidence="1">
    <location>
        <begin position="643"/>
        <end position="671"/>
    </location>
</feature>
<evidence type="ECO:0000256" key="2">
    <source>
        <dbReference type="SAM" id="Phobius"/>
    </source>
</evidence>
<feature type="region of interest" description="Disordered" evidence="1">
    <location>
        <begin position="1070"/>
        <end position="1151"/>
    </location>
</feature>
<feature type="chain" id="PRO_5040169975" description="Galactose oxidase" evidence="3">
    <location>
        <begin position="34"/>
        <end position="1151"/>
    </location>
</feature>
<protein>
    <recommendedName>
        <fullName evidence="6">Galactose oxidase</fullName>
    </recommendedName>
</protein>
<dbReference type="Proteomes" id="UP000799444">
    <property type="component" value="Unassembled WGS sequence"/>
</dbReference>
<gene>
    <name evidence="4" type="ORF">EJ04DRAFT_510360</name>
</gene>
<feature type="compositionally biased region" description="Low complexity" evidence="1">
    <location>
        <begin position="721"/>
        <end position="736"/>
    </location>
</feature>
<dbReference type="InterPro" id="IPR011043">
    <property type="entry name" value="Gal_Oxase/kelch_b-propeller"/>
</dbReference>
<dbReference type="SUPFAM" id="SSF50965">
    <property type="entry name" value="Galactose oxidase, central domain"/>
    <property type="match status" value="1"/>
</dbReference>
<feature type="compositionally biased region" description="Basic and acidic residues" evidence="1">
    <location>
        <begin position="976"/>
        <end position="986"/>
    </location>
</feature>
<feature type="signal peptide" evidence="3">
    <location>
        <begin position="1"/>
        <end position="33"/>
    </location>
</feature>
<feature type="region of interest" description="Disordered" evidence="1">
    <location>
        <begin position="768"/>
        <end position="801"/>
    </location>
</feature>
<dbReference type="AlphaFoldDB" id="A0A9P4V414"/>
<proteinExistence type="predicted"/>
<keyword evidence="3" id="KW-0732">Signal</keyword>
<keyword evidence="2" id="KW-0812">Transmembrane</keyword>
<feature type="region of interest" description="Disordered" evidence="1">
    <location>
        <begin position="693"/>
        <end position="736"/>
    </location>
</feature>
<evidence type="ECO:0000256" key="1">
    <source>
        <dbReference type="SAM" id="MobiDB-lite"/>
    </source>
</evidence>
<feature type="compositionally biased region" description="Polar residues" evidence="1">
    <location>
        <begin position="1137"/>
        <end position="1151"/>
    </location>
</feature>
<keyword evidence="5" id="KW-1185">Reference proteome</keyword>
<accession>A0A9P4V414</accession>
<organism evidence="4 5">
    <name type="scientific">Polyplosphaeria fusca</name>
    <dbReference type="NCBI Taxonomy" id="682080"/>
    <lineage>
        <taxon>Eukaryota</taxon>
        <taxon>Fungi</taxon>
        <taxon>Dikarya</taxon>
        <taxon>Ascomycota</taxon>
        <taxon>Pezizomycotina</taxon>
        <taxon>Dothideomycetes</taxon>
        <taxon>Pleosporomycetidae</taxon>
        <taxon>Pleosporales</taxon>
        <taxon>Tetraplosphaeriaceae</taxon>
        <taxon>Polyplosphaeria</taxon>
    </lineage>
</organism>
<feature type="region of interest" description="Disordered" evidence="1">
    <location>
        <begin position="435"/>
        <end position="455"/>
    </location>
</feature>
<evidence type="ECO:0008006" key="6">
    <source>
        <dbReference type="Google" id="ProtNLM"/>
    </source>
</evidence>
<feature type="compositionally biased region" description="Polar residues" evidence="1">
    <location>
        <begin position="829"/>
        <end position="853"/>
    </location>
</feature>
<comment type="caution">
    <text evidence="4">The sequence shown here is derived from an EMBL/GenBank/DDBJ whole genome shotgun (WGS) entry which is preliminary data.</text>
</comment>
<evidence type="ECO:0000313" key="5">
    <source>
        <dbReference type="Proteomes" id="UP000799444"/>
    </source>
</evidence>
<dbReference type="OrthoDB" id="205993at2759"/>
<keyword evidence="2" id="KW-1133">Transmembrane helix</keyword>
<dbReference type="InterPro" id="IPR015915">
    <property type="entry name" value="Kelch-typ_b-propeller"/>
</dbReference>
<reference evidence="4" key="1">
    <citation type="journal article" date="2020" name="Stud. Mycol.">
        <title>101 Dothideomycetes genomes: a test case for predicting lifestyles and emergence of pathogens.</title>
        <authorList>
            <person name="Haridas S."/>
            <person name="Albert R."/>
            <person name="Binder M."/>
            <person name="Bloem J."/>
            <person name="Labutti K."/>
            <person name="Salamov A."/>
            <person name="Andreopoulos B."/>
            <person name="Baker S."/>
            <person name="Barry K."/>
            <person name="Bills G."/>
            <person name="Bluhm B."/>
            <person name="Cannon C."/>
            <person name="Castanera R."/>
            <person name="Culley D."/>
            <person name="Daum C."/>
            <person name="Ezra D."/>
            <person name="Gonzalez J."/>
            <person name="Henrissat B."/>
            <person name="Kuo A."/>
            <person name="Liang C."/>
            <person name="Lipzen A."/>
            <person name="Lutzoni F."/>
            <person name="Magnuson J."/>
            <person name="Mondo S."/>
            <person name="Nolan M."/>
            <person name="Ohm R."/>
            <person name="Pangilinan J."/>
            <person name="Park H.-J."/>
            <person name="Ramirez L."/>
            <person name="Alfaro M."/>
            <person name="Sun H."/>
            <person name="Tritt A."/>
            <person name="Yoshinaga Y."/>
            <person name="Zwiers L.-H."/>
            <person name="Turgeon B."/>
            <person name="Goodwin S."/>
            <person name="Spatafora J."/>
            <person name="Crous P."/>
            <person name="Grigoriev I."/>
        </authorList>
    </citation>
    <scope>NUCLEOTIDE SEQUENCE</scope>
    <source>
        <strain evidence="4">CBS 125425</strain>
    </source>
</reference>
<evidence type="ECO:0000313" key="4">
    <source>
        <dbReference type="EMBL" id="KAF2737249.1"/>
    </source>
</evidence>
<dbReference type="Gene3D" id="2.120.10.80">
    <property type="entry name" value="Kelch-type beta propeller"/>
    <property type="match status" value="1"/>
</dbReference>
<feature type="region of interest" description="Disordered" evidence="1">
    <location>
        <begin position="819"/>
        <end position="986"/>
    </location>
</feature>